<evidence type="ECO:0000313" key="2">
    <source>
        <dbReference type="Proteomes" id="UP000297872"/>
    </source>
</evidence>
<sequence length="87" mass="10071">MFVMQTSAMKTCFQIAECSFSYAKLSNISVTSKYLNEINIIIGQIILNPPSCFLKRDEGFFFSILTRTSRENDKGLYATMKRWRIDP</sequence>
<gene>
    <name evidence="1" type="ORF">EXN75_12545</name>
</gene>
<dbReference type="EMBL" id="SGVY01000039">
    <property type="protein sequence ID" value="TFH77611.1"/>
    <property type="molecule type" value="Genomic_DNA"/>
</dbReference>
<comment type="caution">
    <text evidence="1">The sequence shown here is derived from an EMBL/GenBank/DDBJ whole genome shotgun (WGS) entry which is preliminary data.</text>
</comment>
<name>A0A4Y8VA55_9BACT</name>
<accession>A0A4Y8VA55</accession>
<proteinExistence type="predicted"/>
<dbReference type="AlphaFoldDB" id="A0A4Y8VA55"/>
<organism evidence="1 2">
    <name type="scientific">Segatella hominis</name>
    <dbReference type="NCBI Taxonomy" id="2518605"/>
    <lineage>
        <taxon>Bacteria</taxon>
        <taxon>Pseudomonadati</taxon>
        <taxon>Bacteroidota</taxon>
        <taxon>Bacteroidia</taxon>
        <taxon>Bacteroidales</taxon>
        <taxon>Prevotellaceae</taxon>
        <taxon>Segatella</taxon>
    </lineage>
</organism>
<evidence type="ECO:0000313" key="1">
    <source>
        <dbReference type="EMBL" id="TFH77611.1"/>
    </source>
</evidence>
<dbReference type="Proteomes" id="UP000297872">
    <property type="component" value="Unassembled WGS sequence"/>
</dbReference>
<reference evidence="1 2" key="1">
    <citation type="submission" date="2019-02" db="EMBL/GenBank/DDBJ databases">
        <title>Draft Genome Sequence of the Prevotella sp. BCRC 81118, Isolated from Human Feces.</title>
        <authorList>
            <person name="Huang C.-H."/>
        </authorList>
    </citation>
    <scope>NUCLEOTIDE SEQUENCE [LARGE SCALE GENOMIC DNA]</scope>
    <source>
        <strain evidence="1 2">BCRC 81118</strain>
    </source>
</reference>
<keyword evidence="2" id="KW-1185">Reference proteome</keyword>
<protein>
    <submittedName>
        <fullName evidence="1">Uncharacterized protein</fullName>
    </submittedName>
</protein>